<feature type="binding site" evidence="9">
    <location>
        <position position="112"/>
    </location>
    <ligand>
        <name>oxalate</name>
        <dbReference type="ChEBI" id="CHEBI:30623"/>
    </ligand>
</feature>
<dbReference type="OrthoDB" id="1921208at2759"/>
<proteinExistence type="inferred from homology"/>
<dbReference type="PRINTS" id="PR00325">
    <property type="entry name" value="GERMIN"/>
</dbReference>
<sequence>MYQEMTVLLVIFLICHIILAADPDPVQDFCILNTKPGSQRTARFNSLPCKNSSDATTDDFVFSGIKTAGNFTKTGFSAMSVNPIIFPGLNTLGMSFVRADLGVGGINVPHFHPRATEIAYVVQGKVYSGFVDSANRVFAKVIEKGEVMVFPRGLVHFQMNVGNSPATIFGCFNSQNPGLQRIPSAIFGSGIKEELLEKAFGLSPRQIGKMRRRFIPKELRHPRKAPVATIRSVGSLVPHLLLETSSSSTLLVGLGTAQEQ</sequence>
<evidence type="ECO:0000256" key="2">
    <source>
        <dbReference type="ARBA" id="ARBA00007456"/>
    </source>
</evidence>
<dbReference type="SMART" id="SM00835">
    <property type="entry name" value="Cupin_1"/>
    <property type="match status" value="1"/>
</dbReference>
<feature type="signal peptide" evidence="12">
    <location>
        <begin position="1"/>
        <end position="20"/>
    </location>
</feature>
<evidence type="ECO:0000256" key="10">
    <source>
        <dbReference type="PIRSR" id="PIRSR601929-2"/>
    </source>
</evidence>
<gene>
    <name evidence="14" type="ORF">HHK36_016823</name>
</gene>
<evidence type="ECO:0000313" key="14">
    <source>
        <dbReference type="EMBL" id="KAF8397898.1"/>
    </source>
</evidence>
<dbReference type="Pfam" id="PF00190">
    <property type="entry name" value="Cupin_1"/>
    <property type="match status" value="1"/>
</dbReference>
<accession>A0A834Z455</accession>
<keyword evidence="7 11" id="KW-1015">Disulfide bond</keyword>
<dbReference type="Proteomes" id="UP000655225">
    <property type="component" value="Unassembled WGS sequence"/>
</dbReference>
<evidence type="ECO:0000256" key="8">
    <source>
        <dbReference type="ARBA" id="ARBA00023211"/>
    </source>
</evidence>
<feature type="binding site" evidence="10">
    <location>
        <position position="110"/>
    </location>
    <ligand>
        <name>Mn(2+)</name>
        <dbReference type="ChEBI" id="CHEBI:29035"/>
    </ligand>
</feature>
<evidence type="ECO:0000256" key="5">
    <source>
        <dbReference type="ARBA" id="ARBA00022723"/>
    </source>
</evidence>
<dbReference type="FunFam" id="2.60.120.10:FF:000025">
    <property type="entry name" value="germin-like protein subfamily 2 member 1"/>
    <property type="match status" value="1"/>
</dbReference>
<evidence type="ECO:0000256" key="3">
    <source>
        <dbReference type="ARBA" id="ARBA00022523"/>
    </source>
</evidence>
<dbReference type="AlphaFoldDB" id="A0A834Z455"/>
<dbReference type="GO" id="GO:0010497">
    <property type="term" value="P:plasmodesmata-mediated intercellular transport"/>
    <property type="evidence" value="ECO:0007669"/>
    <property type="project" value="UniProtKB-ARBA"/>
</dbReference>
<name>A0A834Z455_TETSI</name>
<keyword evidence="3 12" id="KW-0052">Apoplast</keyword>
<dbReference type="CDD" id="cd02241">
    <property type="entry name" value="cupin_OxOx"/>
    <property type="match status" value="1"/>
</dbReference>
<dbReference type="SUPFAM" id="SSF51182">
    <property type="entry name" value="RmlC-like cupins"/>
    <property type="match status" value="1"/>
</dbReference>
<feature type="disulfide bond" evidence="11">
    <location>
        <begin position="30"/>
        <end position="49"/>
    </location>
</feature>
<dbReference type="InterPro" id="IPR001929">
    <property type="entry name" value="Germin"/>
</dbReference>
<feature type="domain" description="Cupin type-1" evidence="13">
    <location>
        <begin position="63"/>
        <end position="208"/>
    </location>
</feature>
<evidence type="ECO:0000259" key="13">
    <source>
        <dbReference type="SMART" id="SM00835"/>
    </source>
</evidence>
<comment type="caution">
    <text evidence="14">The sequence shown here is derived from an EMBL/GenBank/DDBJ whole genome shotgun (WGS) entry which is preliminary data.</text>
</comment>
<dbReference type="InterPro" id="IPR006045">
    <property type="entry name" value="Cupin_1"/>
</dbReference>
<keyword evidence="6 12" id="KW-0732">Signal</keyword>
<evidence type="ECO:0000256" key="11">
    <source>
        <dbReference type="PIRSR" id="PIRSR601929-3"/>
    </source>
</evidence>
<feature type="binding site" evidence="10">
    <location>
        <position position="156"/>
    </location>
    <ligand>
        <name>Mn(2+)</name>
        <dbReference type="ChEBI" id="CHEBI:29035"/>
    </ligand>
</feature>
<dbReference type="GO" id="GO:0009506">
    <property type="term" value="C:plasmodesma"/>
    <property type="evidence" value="ECO:0007669"/>
    <property type="project" value="UniProtKB-ARBA"/>
</dbReference>
<dbReference type="EMBL" id="JABCRI010000011">
    <property type="protein sequence ID" value="KAF8397898.1"/>
    <property type="molecule type" value="Genomic_DNA"/>
</dbReference>
<keyword evidence="8 9" id="KW-0464">Manganese</keyword>
<keyword evidence="4 12" id="KW-0964">Secreted</keyword>
<feature type="binding site" evidence="9">
    <location>
        <position position="107"/>
    </location>
    <ligand>
        <name>oxalate</name>
        <dbReference type="ChEBI" id="CHEBI:30623"/>
    </ligand>
</feature>
<dbReference type="PROSITE" id="PS00725">
    <property type="entry name" value="GERMIN"/>
    <property type="match status" value="1"/>
</dbReference>
<evidence type="ECO:0000313" key="15">
    <source>
        <dbReference type="Proteomes" id="UP000655225"/>
    </source>
</evidence>
<feature type="binding site" evidence="9">
    <location>
        <position position="117"/>
    </location>
    <ligand>
        <name>oxalate</name>
        <dbReference type="ChEBI" id="CHEBI:30623"/>
    </ligand>
</feature>
<dbReference type="OMA" id="AINPPHF"/>
<evidence type="ECO:0000256" key="9">
    <source>
        <dbReference type="PIRSR" id="PIRSR601929-1"/>
    </source>
</evidence>
<dbReference type="GO" id="GO:0030145">
    <property type="term" value="F:manganese ion binding"/>
    <property type="evidence" value="ECO:0007669"/>
    <property type="project" value="UniProtKB-UniRule"/>
</dbReference>
<dbReference type="GO" id="GO:0048046">
    <property type="term" value="C:apoplast"/>
    <property type="evidence" value="ECO:0007669"/>
    <property type="project" value="UniProtKB-SubCell"/>
</dbReference>
<dbReference type="InterPro" id="IPR011051">
    <property type="entry name" value="RmlC_Cupin_sf"/>
</dbReference>
<dbReference type="PANTHER" id="PTHR31238">
    <property type="entry name" value="GERMIN-LIKE PROTEIN SUBFAMILY 3 MEMBER 3"/>
    <property type="match status" value="1"/>
</dbReference>
<evidence type="ECO:0000256" key="6">
    <source>
        <dbReference type="ARBA" id="ARBA00022729"/>
    </source>
</evidence>
<dbReference type="GO" id="GO:2000280">
    <property type="term" value="P:regulation of root development"/>
    <property type="evidence" value="ECO:0007669"/>
    <property type="project" value="UniProtKB-ARBA"/>
</dbReference>
<dbReference type="InterPro" id="IPR014710">
    <property type="entry name" value="RmlC-like_jellyroll"/>
</dbReference>
<evidence type="ECO:0000256" key="12">
    <source>
        <dbReference type="RuleBase" id="RU366015"/>
    </source>
</evidence>
<dbReference type="InterPro" id="IPR019780">
    <property type="entry name" value="Germin_Mn-BS"/>
</dbReference>
<comment type="subcellular location">
    <subcellularLocation>
        <location evidence="1 12">Secreted</location>
        <location evidence="1 12">Extracellular space</location>
        <location evidence="1 12">Apoplast</location>
    </subcellularLocation>
</comment>
<evidence type="ECO:0000256" key="7">
    <source>
        <dbReference type="ARBA" id="ARBA00023157"/>
    </source>
</evidence>
<feature type="chain" id="PRO_5033109061" description="Germin-like protein" evidence="12">
    <location>
        <begin position="21"/>
        <end position="260"/>
    </location>
</feature>
<comment type="similarity">
    <text evidence="2 12">Belongs to the germin family.</text>
</comment>
<reference evidence="14 15" key="1">
    <citation type="submission" date="2020-04" db="EMBL/GenBank/DDBJ databases">
        <title>Plant Genome Project.</title>
        <authorList>
            <person name="Zhang R.-G."/>
        </authorList>
    </citation>
    <scope>NUCLEOTIDE SEQUENCE [LARGE SCALE GENOMIC DNA]</scope>
    <source>
        <strain evidence="14">YNK0</strain>
        <tissue evidence="14">Leaf</tissue>
    </source>
</reference>
<feature type="binding site" evidence="10">
    <location>
        <position position="117"/>
    </location>
    <ligand>
        <name>Mn(2+)</name>
        <dbReference type="ChEBI" id="CHEBI:29035"/>
    </ligand>
</feature>
<keyword evidence="15" id="KW-1185">Reference proteome</keyword>
<evidence type="ECO:0000256" key="1">
    <source>
        <dbReference type="ARBA" id="ARBA00004271"/>
    </source>
</evidence>
<protein>
    <recommendedName>
        <fullName evidence="12">Germin-like protein</fullName>
    </recommendedName>
</protein>
<feature type="binding site" evidence="10">
    <location>
        <position position="112"/>
    </location>
    <ligand>
        <name>Mn(2+)</name>
        <dbReference type="ChEBI" id="CHEBI:29035"/>
    </ligand>
</feature>
<dbReference type="Gene3D" id="2.60.120.10">
    <property type="entry name" value="Jelly Rolls"/>
    <property type="match status" value="1"/>
</dbReference>
<organism evidence="14 15">
    <name type="scientific">Tetracentron sinense</name>
    <name type="common">Spur-leaf</name>
    <dbReference type="NCBI Taxonomy" id="13715"/>
    <lineage>
        <taxon>Eukaryota</taxon>
        <taxon>Viridiplantae</taxon>
        <taxon>Streptophyta</taxon>
        <taxon>Embryophyta</taxon>
        <taxon>Tracheophyta</taxon>
        <taxon>Spermatophyta</taxon>
        <taxon>Magnoliopsida</taxon>
        <taxon>Trochodendrales</taxon>
        <taxon>Trochodendraceae</taxon>
        <taxon>Tetracentron</taxon>
    </lineage>
</organism>
<keyword evidence="5 9" id="KW-0479">Metal-binding</keyword>
<evidence type="ECO:0000256" key="4">
    <source>
        <dbReference type="ARBA" id="ARBA00022525"/>
    </source>
</evidence>